<dbReference type="PANTHER" id="PTHR31900">
    <property type="entry name" value="F-BOX/RNI SUPERFAMILY PROTEIN-RELATED"/>
    <property type="match status" value="1"/>
</dbReference>
<evidence type="ECO:0000313" key="3">
    <source>
        <dbReference type="Proteomes" id="UP000029121"/>
    </source>
</evidence>
<dbReference type="EMBL" id="KB870805">
    <property type="protein sequence ID" value="EOA37429.1"/>
    <property type="molecule type" value="Genomic_DNA"/>
</dbReference>
<proteinExistence type="predicted"/>
<protein>
    <recommendedName>
        <fullName evidence="1">F-box domain-containing protein</fullName>
    </recommendedName>
</protein>
<evidence type="ECO:0000313" key="2">
    <source>
        <dbReference type="EMBL" id="EOA37429.1"/>
    </source>
</evidence>
<dbReference type="AlphaFoldDB" id="R0I568"/>
<dbReference type="STRING" id="81985.R0I568"/>
<reference evidence="3" key="1">
    <citation type="journal article" date="2013" name="Nat. Genet.">
        <title>The Capsella rubella genome and the genomic consequences of rapid mating system evolution.</title>
        <authorList>
            <person name="Slotte T."/>
            <person name="Hazzouri K.M."/>
            <person name="Agren J.A."/>
            <person name="Koenig D."/>
            <person name="Maumus F."/>
            <person name="Guo Y.L."/>
            <person name="Steige K."/>
            <person name="Platts A.E."/>
            <person name="Escobar J.S."/>
            <person name="Newman L.K."/>
            <person name="Wang W."/>
            <person name="Mandakova T."/>
            <person name="Vello E."/>
            <person name="Smith L.M."/>
            <person name="Henz S.R."/>
            <person name="Steffen J."/>
            <person name="Takuno S."/>
            <person name="Brandvain Y."/>
            <person name="Coop G."/>
            <person name="Andolfatto P."/>
            <person name="Hu T.T."/>
            <person name="Blanchette M."/>
            <person name="Clark R.M."/>
            <person name="Quesneville H."/>
            <person name="Nordborg M."/>
            <person name="Gaut B.S."/>
            <person name="Lysak M.A."/>
            <person name="Jenkins J."/>
            <person name="Grimwood J."/>
            <person name="Chapman J."/>
            <person name="Prochnik S."/>
            <person name="Shu S."/>
            <person name="Rokhsar D."/>
            <person name="Schmutz J."/>
            <person name="Weigel D."/>
            <person name="Wright S.I."/>
        </authorList>
    </citation>
    <scope>NUCLEOTIDE SEQUENCE [LARGE SCALE GENOMIC DNA]</scope>
    <source>
        <strain evidence="3">cv. Monte Gargano</strain>
    </source>
</reference>
<evidence type="ECO:0000259" key="1">
    <source>
        <dbReference type="PROSITE" id="PS50181"/>
    </source>
</evidence>
<dbReference type="SMART" id="SM00579">
    <property type="entry name" value="FBD"/>
    <property type="match status" value="1"/>
</dbReference>
<organism evidence="2 3">
    <name type="scientific">Capsella rubella</name>
    <dbReference type="NCBI Taxonomy" id="81985"/>
    <lineage>
        <taxon>Eukaryota</taxon>
        <taxon>Viridiplantae</taxon>
        <taxon>Streptophyta</taxon>
        <taxon>Embryophyta</taxon>
        <taxon>Tracheophyta</taxon>
        <taxon>Spermatophyta</taxon>
        <taxon>Magnoliopsida</taxon>
        <taxon>eudicotyledons</taxon>
        <taxon>Gunneridae</taxon>
        <taxon>Pentapetalae</taxon>
        <taxon>rosids</taxon>
        <taxon>malvids</taxon>
        <taxon>Brassicales</taxon>
        <taxon>Brassicaceae</taxon>
        <taxon>Camelineae</taxon>
        <taxon>Capsella</taxon>
    </lineage>
</organism>
<name>R0I568_9BRAS</name>
<sequence>MDRLSELPDALLLEILSLLPMEYVVATMFLSKRWRFLWMMVPRLVYDDRYKNIEKFSMFLDRSLVLHKAPIIEKLHFKLGQTCRNEDLPVWIRAANKSSVREMVMELDAYSRPSPIIIPRSLYTECRMLVTLSLINVILVDSSSHVSFPCLKSLKLVYVKYPNPGDEFVKKLLSNCHVLEDLEIVLKGPNDNVTTFTIRVPSLKSILVIYTLKYIIDDHSFVIDAPSLEHLKILDHNGRLCVIENNMPKLENAAIEISCFLPGKILASITSHPMQDVYPTSCVFPSLVRLTICTCDQPWVDLLMCMLRVSPNLRDLELDMVHRSKHELFIFLLPVYICCSNLYPRHYSVLTDQPLHASWNEASLVPECLLSSLENLVWKGFEGTKAGKEVAAFILRSGNCLKKATIYSKTTDLNKKLEMIKELSLSPRGSRTCQLLFD</sequence>
<dbReference type="PANTHER" id="PTHR31900:SF34">
    <property type="entry name" value="EMB|CAB62440.1-RELATED"/>
    <property type="match status" value="1"/>
</dbReference>
<dbReference type="InterPro" id="IPR006566">
    <property type="entry name" value="FBD"/>
</dbReference>
<dbReference type="Gene3D" id="3.80.10.10">
    <property type="entry name" value="Ribonuclease Inhibitor"/>
    <property type="match status" value="1"/>
</dbReference>
<dbReference type="PROSITE" id="PS50181">
    <property type="entry name" value="FBOX"/>
    <property type="match status" value="1"/>
</dbReference>
<keyword evidence="3" id="KW-1185">Reference proteome</keyword>
<dbReference type="SUPFAM" id="SSF52047">
    <property type="entry name" value="RNI-like"/>
    <property type="match status" value="1"/>
</dbReference>
<dbReference type="InterPro" id="IPR032675">
    <property type="entry name" value="LRR_dom_sf"/>
</dbReference>
<dbReference type="Pfam" id="PF00646">
    <property type="entry name" value="F-box"/>
    <property type="match status" value="1"/>
</dbReference>
<dbReference type="Pfam" id="PF24758">
    <property type="entry name" value="LRR_At5g56370"/>
    <property type="match status" value="1"/>
</dbReference>
<dbReference type="SUPFAM" id="SSF81383">
    <property type="entry name" value="F-box domain"/>
    <property type="match status" value="1"/>
</dbReference>
<dbReference type="InterPro" id="IPR050232">
    <property type="entry name" value="FBL13/AtMIF1-like"/>
</dbReference>
<dbReference type="Pfam" id="PF08387">
    <property type="entry name" value="FBD"/>
    <property type="match status" value="1"/>
</dbReference>
<dbReference type="Proteomes" id="UP000029121">
    <property type="component" value="Unassembled WGS sequence"/>
</dbReference>
<accession>R0I568</accession>
<dbReference type="InterPro" id="IPR036047">
    <property type="entry name" value="F-box-like_dom_sf"/>
</dbReference>
<dbReference type="InterPro" id="IPR001810">
    <property type="entry name" value="F-box_dom"/>
</dbReference>
<gene>
    <name evidence="2" type="ORF">CARUB_v10011398mg</name>
</gene>
<dbReference type="InterPro" id="IPR055411">
    <property type="entry name" value="LRR_FXL15/At3g58940/PEG3-like"/>
</dbReference>
<dbReference type="Gene3D" id="1.20.1280.50">
    <property type="match status" value="1"/>
</dbReference>
<feature type="domain" description="F-box" evidence="1">
    <location>
        <begin position="1"/>
        <end position="53"/>
    </location>
</feature>